<dbReference type="EMBL" id="ML738367">
    <property type="protein sequence ID" value="KAE8309407.1"/>
    <property type="molecule type" value="Genomic_DNA"/>
</dbReference>
<keyword evidence="3" id="KW-1185">Reference proteome</keyword>
<dbReference type="AlphaFoldDB" id="A0A5N6VLH4"/>
<sequence length="110" mass="12316">MSLTNGGGLALGESLFSQDGQTELKMGNDGKLEVYVDGELKWQSDNDENDNVRGVYLQDDGNFIMSEHDDTPIWASMTHGRRNVICVVQDDGNVVLYEANPVWSTDTYRR</sequence>
<keyword evidence="2" id="KW-0430">Lectin</keyword>
<dbReference type="SMART" id="SM00108">
    <property type="entry name" value="B_lectin"/>
    <property type="match status" value="1"/>
</dbReference>
<dbReference type="InterPro" id="IPR001480">
    <property type="entry name" value="Bulb-type_lectin_dom"/>
</dbReference>
<organism evidence="2 3">
    <name type="scientific">Aspergillus transmontanensis</name>
    <dbReference type="NCBI Taxonomy" id="1034304"/>
    <lineage>
        <taxon>Eukaryota</taxon>
        <taxon>Fungi</taxon>
        <taxon>Dikarya</taxon>
        <taxon>Ascomycota</taxon>
        <taxon>Pezizomycotina</taxon>
        <taxon>Eurotiomycetes</taxon>
        <taxon>Eurotiomycetidae</taxon>
        <taxon>Eurotiales</taxon>
        <taxon>Aspergillaceae</taxon>
        <taxon>Aspergillus</taxon>
        <taxon>Aspergillus subgen. Circumdati</taxon>
    </lineage>
</organism>
<dbReference type="PROSITE" id="PS50927">
    <property type="entry name" value="BULB_LECTIN"/>
    <property type="match status" value="1"/>
</dbReference>
<reference evidence="3" key="1">
    <citation type="submission" date="2019-04" db="EMBL/GenBank/DDBJ databases">
        <title>Friends and foes A comparative genomics studyof 23 Aspergillus species from section Flavi.</title>
        <authorList>
            <consortium name="DOE Joint Genome Institute"/>
            <person name="Kjaerbolling I."/>
            <person name="Vesth T."/>
            <person name="Frisvad J.C."/>
            <person name="Nybo J.L."/>
            <person name="Theobald S."/>
            <person name="Kildgaard S."/>
            <person name="Isbrandt T."/>
            <person name="Kuo A."/>
            <person name="Sato A."/>
            <person name="Lyhne E.K."/>
            <person name="Kogle M.E."/>
            <person name="Wiebenga A."/>
            <person name="Kun R.S."/>
            <person name="Lubbers R.J."/>
            <person name="Makela M.R."/>
            <person name="Barry K."/>
            <person name="Chovatia M."/>
            <person name="Clum A."/>
            <person name="Daum C."/>
            <person name="Haridas S."/>
            <person name="He G."/>
            <person name="LaButti K."/>
            <person name="Lipzen A."/>
            <person name="Mondo S."/>
            <person name="Riley R."/>
            <person name="Salamov A."/>
            <person name="Simmons B.A."/>
            <person name="Magnuson J.K."/>
            <person name="Henrissat B."/>
            <person name="Mortensen U.H."/>
            <person name="Larsen T.O."/>
            <person name="Devries R.P."/>
            <person name="Grigoriev I.V."/>
            <person name="Machida M."/>
            <person name="Baker S.E."/>
            <person name="Andersen M.R."/>
        </authorList>
    </citation>
    <scope>NUCLEOTIDE SEQUENCE [LARGE SCALE GENOMIC DNA]</scope>
    <source>
        <strain evidence="3">CBS 130015</strain>
    </source>
</reference>
<evidence type="ECO:0000259" key="1">
    <source>
        <dbReference type="PROSITE" id="PS50927"/>
    </source>
</evidence>
<proteinExistence type="predicted"/>
<dbReference type="Proteomes" id="UP000325433">
    <property type="component" value="Unassembled WGS sequence"/>
</dbReference>
<dbReference type="SUPFAM" id="SSF51110">
    <property type="entry name" value="alpha-D-mannose-specific plant lectins"/>
    <property type="match status" value="1"/>
</dbReference>
<evidence type="ECO:0000313" key="2">
    <source>
        <dbReference type="EMBL" id="KAE8309407.1"/>
    </source>
</evidence>
<protein>
    <submittedName>
        <fullName evidence="2">Bulb-type lectin domain-containing protein</fullName>
    </submittedName>
</protein>
<accession>A0A5N6VLH4</accession>
<feature type="domain" description="Bulb-type lectin" evidence="1">
    <location>
        <begin position="1"/>
        <end position="109"/>
    </location>
</feature>
<name>A0A5N6VLH4_9EURO</name>
<dbReference type="InterPro" id="IPR036426">
    <property type="entry name" value="Bulb-type_lectin_dom_sf"/>
</dbReference>
<dbReference type="Gene3D" id="2.90.10.10">
    <property type="entry name" value="Bulb-type lectin domain"/>
    <property type="match status" value="1"/>
</dbReference>
<evidence type="ECO:0000313" key="3">
    <source>
        <dbReference type="Proteomes" id="UP000325433"/>
    </source>
</evidence>
<dbReference type="GO" id="GO:0030246">
    <property type="term" value="F:carbohydrate binding"/>
    <property type="evidence" value="ECO:0007669"/>
    <property type="project" value="UniProtKB-KW"/>
</dbReference>
<gene>
    <name evidence="2" type="ORF">BDV41DRAFT_580484</name>
</gene>